<evidence type="ECO:0000256" key="5">
    <source>
        <dbReference type="HAMAP-Rule" id="MF_01302"/>
    </source>
</evidence>
<evidence type="ECO:0000256" key="1">
    <source>
        <dbReference type="ARBA" id="ARBA00006471"/>
    </source>
</evidence>
<gene>
    <name evidence="7" type="primary">RP-S8</name>
    <name evidence="5" type="synonym">rps8</name>
    <name evidence="7" type="synonym">rpsH</name>
</gene>
<keyword evidence="4 5" id="KW-0687">Ribonucleoprotein</keyword>
<evidence type="ECO:0000256" key="2">
    <source>
        <dbReference type="ARBA" id="ARBA00022730"/>
    </source>
</evidence>
<reference evidence="7" key="1">
    <citation type="journal article" date="2014" name="Genome Biol. Evol.">
        <title>Pangenome evidence for extensive interdomain horizontal transfer affecting lineage core and shell genes in uncultured planktonic thaumarchaeota and euryarchaeota.</title>
        <authorList>
            <person name="Deschamps P."/>
            <person name="Zivanovic Y."/>
            <person name="Moreira D."/>
            <person name="Rodriguez-Valera F."/>
            <person name="Lopez-Garcia P."/>
        </authorList>
    </citation>
    <scope>NUCLEOTIDE SEQUENCE</scope>
</reference>
<sequence length="130" mass="14676">MPTTNILANLFTTLFNTEDRRKNSCVVVPTSKLGLEVLKTLKNEGYIGEFEHIDDNLGGKFKIQLLAKITKCGTITPRFQVKKNEYNIWEQQFLPSYNRGMLLVTTNQGVMSHKEAANKGIGGFLIGYVY</sequence>
<dbReference type="GO" id="GO:0005840">
    <property type="term" value="C:ribosome"/>
    <property type="evidence" value="ECO:0007669"/>
    <property type="project" value="UniProtKB-KW"/>
</dbReference>
<dbReference type="HAMAP" id="MF_01302_A">
    <property type="entry name" value="Ribosomal_uS8_A"/>
    <property type="match status" value="1"/>
</dbReference>
<dbReference type="AlphaFoldDB" id="A0A075HH61"/>
<dbReference type="InterPro" id="IPR035987">
    <property type="entry name" value="Ribosomal_uS8_sf"/>
</dbReference>
<protein>
    <recommendedName>
        <fullName evidence="5">Small ribosomal subunit protein uS8</fullName>
    </recommendedName>
</protein>
<comment type="subunit">
    <text evidence="5">Part of the 30S ribosomal subunit.</text>
</comment>
<dbReference type="NCBIfam" id="NF003115">
    <property type="entry name" value="PRK04034.1"/>
    <property type="match status" value="1"/>
</dbReference>
<dbReference type="GO" id="GO:1990904">
    <property type="term" value="C:ribonucleoprotein complex"/>
    <property type="evidence" value="ECO:0007669"/>
    <property type="project" value="UniProtKB-KW"/>
</dbReference>
<dbReference type="GO" id="GO:0003735">
    <property type="term" value="F:structural constituent of ribosome"/>
    <property type="evidence" value="ECO:0007669"/>
    <property type="project" value="InterPro"/>
</dbReference>
<dbReference type="SUPFAM" id="SSF56047">
    <property type="entry name" value="Ribosomal protein S8"/>
    <property type="match status" value="1"/>
</dbReference>
<name>A0A075HH61_9ARCH</name>
<accession>A0A075HH61</accession>
<dbReference type="EMBL" id="KF900984">
    <property type="protein sequence ID" value="AIF13767.1"/>
    <property type="molecule type" value="Genomic_DNA"/>
</dbReference>
<dbReference type="InterPro" id="IPR047863">
    <property type="entry name" value="Ribosomal_uS8_CS"/>
</dbReference>
<comment type="similarity">
    <text evidence="1 5 6">Belongs to the universal ribosomal protein uS8 family.</text>
</comment>
<comment type="function">
    <text evidence="5">One of the primary rRNA binding proteins, it binds directly to 16S rRNA central domain where it helps coordinate assembly of the platform of the 30S subunit.</text>
</comment>
<keyword evidence="2 5" id="KW-0699">rRNA-binding</keyword>
<dbReference type="GO" id="GO:0006412">
    <property type="term" value="P:translation"/>
    <property type="evidence" value="ECO:0007669"/>
    <property type="project" value="UniProtKB-UniRule"/>
</dbReference>
<dbReference type="PANTHER" id="PTHR11758">
    <property type="entry name" value="40S RIBOSOMAL PROTEIN S15A"/>
    <property type="match status" value="1"/>
</dbReference>
<dbReference type="Pfam" id="PF00410">
    <property type="entry name" value="Ribosomal_S8"/>
    <property type="match status" value="1"/>
</dbReference>
<dbReference type="Gene3D" id="3.30.1490.10">
    <property type="match status" value="1"/>
</dbReference>
<dbReference type="Gene3D" id="3.30.1370.30">
    <property type="match status" value="1"/>
</dbReference>
<keyword evidence="3 5" id="KW-0689">Ribosomal protein</keyword>
<evidence type="ECO:0000256" key="3">
    <source>
        <dbReference type="ARBA" id="ARBA00022980"/>
    </source>
</evidence>
<evidence type="ECO:0000256" key="4">
    <source>
        <dbReference type="ARBA" id="ARBA00023274"/>
    </source>
</evidence>
<evidence type="ECO:0000313" key="7">
    <source>
        <dbReference type="EMBL" id="AIF13767.1"/>
    </source>
</evidence>
<dbReference type="PROSITE" id="PS00053">
    <property type="entry name" value="RIBOSOMAL_S8"/>
    <property type="match status" value="1"/>
</dbReference>
<evidence type="ECO:0000256" key="6">
    <source>
        <dbReference type="RuleBase" id="RU003660"/>
    </source>
</evidence>
<dbReference type="GO" id="GO:0019843">
    <property type="term" value="F:rRNA binding"/>
    <property type="evidence" value="ECO:0007669"/>
    <property type="project" value="UniProtKB-UniRule"/>
</dbReference>
<dbReference type="InterPro" id="IPR000630">
    <property type="entry name" value="Ribosomal_uS8"/>
</dbReference>
<organism evidence="7">
    <name type="scientific">uncultured marine thaumarchaeote KM3_64_C01</name>
    <dbReference type="NCBI Taxonomy" id="1456221"/>
    <lineage>
        <taxon>Archaea</taxon>
        <taxon>Nitrososphaerota</taxon>
        <taxon>environmental samples</taxon>
    </lineage>
</organism>
<keyword evidence="5" id="KW-0694">RNA-binding</keyword>
<proteinExistence type="inferred from homology"/>